<dbReference type="SMART" id="SM01127">
    <property type="entry name" value="DDHD"/>
    <property type="match status" value="1"/>
</dbReference>
<evidence type="ECO:0000313" key="10">
    <source>
        <dbReference type="Proteomes" id="UP000258309"/>
    </source>
</evidence>
<dbReference type="STRING" id="5539.A0A3E2HE27"/>
<dbReference type="InterPro" id="IPR004177">
    <property type="entry name" value="DDHD_dom"/>
</dbReference>
<feature type="compositionally biased region" description="Basic and acidic residues" evidence="7">
    <location>
        <begin position="139"/>
        <end position="155"/>
    </location>
</feature>
<dbReference type="InterPro" id="IPR029058">
    <property type="entry name" value="AB_hydrolase_fold"/>
</dbReference>
<keyword evidence="3" id="KW-0808">Transferase</keyword>
<evidence type="ECO:0000256" key="7">
    <source>
        <dbReference type="SAM" id="MobiDB-lite"/>
    </source>
</evidence>
<keyword evidence="10" id="KW-1185">Reference proteome</keyword>
<feature type="compositionally biased region" description="Basic and acidic residues" evidence="7">
    <location>
        <begin position="163"/>
        <end position="177"/>
    </location>
</feature>
<feature type="domain" description="DDHD" evidence="8">
    <location>
        <begin position="704"/>
        <end position="909"/>
    </location>
</feature>
<dbReference type="SUPFAM" id="SSF52833">
    <property type="entry name" value="Thioredoxin-like"/>
    <property type="match status" value="1"/>
</dbReference>
<dbReference type="InterPro" id="IPR001853">
    <property type="entry name" value="DSBA-like_thioredoxin_dom"/>
</dbReference>
<dbReference type="InterPro" id="IPR058055">
    <property type="entry name" value="PA-PLA1"/>
</dbReference>
<feature type="region of interest" description="Disordered" evidence="7">
    <location>
        <begin position="1"/>
        <end position="26"/>
    </location>
</feature>
<sequence length="1219" mass="136051">MSNAGHIHPSTHRTTRPIRAPDLQNDDDIPELKAHFFYSSPLSIDDPLSAIPSPVAFDGKPTRHPPRPFSPYDNIALEKVWLNFADRSCKRHRKQTSRKSSTSHRNVSSSDPIGTDSTSGGESPGNTITSKTSTGRFGEQAEPREDLDGSPKETQELETPWFKTDKTLRTEQGDEARNNNSYIFDGSAGSAEQGTIRSLNQNPPYSKNINPSSGLQINEAGTTGLPFLRAPSRTSVPLSTSLSSHTADEYEDQSAAGYQRDLNNKQDSSTSPSSVWPEMVAADVPVGVSRLHHVELPSLIMKPIYWSPVHDIATVTRGTWFYKDILFPVEPAVANQLEIGYRELRPWSQTWRDELNSAMEVGAAGEEKVAHRLWPRDTDNMTTATLSTDPSCAASCFHGEAAAEGKIEVENLDKNIQDNAHSRRRYAECQVIYRDFKNAFILKPSLQPSAYYGRKPLQKIKKGLPVGIHVVRGLDWTSWEKLYPPKRTTAAAKLNTGIDSFIGEPTLQPCGREDRPKVTDLILVIHGIGQKLSERVESFHFTHAINSFRRSVNLELSNEGVRRVLRKDLGGVMILPVNWRSNLSFEDGGPMKRDDKERASSHFSLKDITVDTIPAVRNIISDVMLDIPFYMSHHKPKMIQAVISEANRVYRLWCKNNPRFHQEGRVHIIAHSLGSAMALEVLSKQPTFVPRIDLEGTEINRDYFDFSTTNLFFAGSPAGFFLLLDRGKLLPRRGRKKPGAEPGDDTDGNIVGDEGTFGCLAVDNIYNIMHCNDPIAYRLNATVDPVYAATLKNAYVPSAKAGFFGTIGNAMRSLTPGAASATEVAVGQVPVPSLVTRLPSQLELEVHDFTREEIAEKKFYLLNDNGQIDWFLSSGRGPLDIQYINMLGAHSSYWISPDFVRMVVTEVGRKPVYFAPLLYDLSEPAVVVPAKEYCGPPDHPRSIRTLLPHDLTLEPLPPCQKLHCLENLVVNSQIIITQSSSSKDNIERRVRRITNMALAKKITLYVDTVSPFSYIAYYILRHDPIFSKVERTYVPILLGGVFKKCGNTAPISIKNKDKWVDKERIRWTRLFKVPIYDRLPTDFPPMTVTIMRALCAITLIHPGQAGQGILTKALDSLYQAYWVDNRPTQNKEVLVEVLSETLGQEEAQKVMTAVPNEGKELLIKNTDLALADGAFGLPWFVATNENGDKETFWGVDHLGQVIEFLGLDHPKTGGWKAQL</sequence>
<dbReference type="SUPFAM" id="SSF53474">
    <property type="entry name" value="alpha/beta-Hydrolases"/>
    <property type="match status" value="1"/>
</dbReference>
<evidence type="ECO:0000313" key="9">
    <source>
        <dbReference type="EMBL" id="RFU31412.1"/>
    </source>
</evidence>
<comment type="catalytic activity">
    <reaction evidence="4">
        <text>RX + glutathione = an S-substituted glutathione + a halide anion + H(+)</text>
        <dbReference type="Rhea" id="RHEA:16437"/>
        <dbReference type="ChEBI" id="CHEBI:15378"/>
        <dbReference type="ChEBI" id="CHEBI:16042"/>
        <dbReference type="ChEBI" id="CHEBI:17792"/>
        <dbReference type="ChEBI" id="CHEBI:57925"/>
        <dbReference type="ChEBI" id="CHEBI:90779"/>
        <dbReference type="EC" id="2.5.1.18"/>
    </reaction>
</comment>
<dbReference type="InterPro" id="IPR036249">
    <property type="entry name" value="Thioredoxin-like_sf"/>
</dbReference>
<dbReference type="GO" id="GO:0005737">
    <property type="term" value="C:cytoplasm"/>
    <property type="evidence" value="ECO:0007669"/>
    <property type="project" value="TreeGrafter"/>
</dbReference>
<comment type="similarity">
    <text evidence="1">Belongs to the GST superfamily. Kappa family.</text>
</comment>
<dbReference type="GO" id="GO:0046872">
    <property type="term" value="F:metal ion binding"/>
    <property type="evidence" value="ECO:0007669"/>
    <property type="project" value="InterPro"/>
</dbReference>
<evidence type="ECO:0000256" key="5">
    <source>
        <dbReference type="ARBA" id="ARBA00073833"/>
    </source>
</evidence>
<evidence type="ECO:0000256" key="3">
    <source>
        <dbReference type="ARBA" id="ARBA00022679"/>
    </source>
</evidence>
<evidence type="ECO:0000256" key="1">
    <source>
        <dbReference type="ARBA" id="ARBA00006494"/>
    </source>
</evidence>
<dbReference type="PANTHER" id="PTHR23509">
    <property type="entry name" value="PA-PL1 PHOSPHOLIPASE FAMILY"/>
    <property type="match status" value="1"/>
</dbReference>
<dbReference type="AlphaFoldDB" id="A0A3E2HE27"/>
<dbReference type="Pfam" id="PF02862">
    <property type="entry name" value="DDHD"/>
    <property type="match status" value="2"/>
</dbReference>
<evidence type="ECO:0000256" key="6">
    <source>
        <dbReference type="ARBA" id="ARBA00083519"/>
    </source>
</evidence>
<organism evidence="9 10">
    <name type="scientific">Scytalidium lignicola</name>
    <name type="common">Hyphomycete</name>
    <dbReference type="NCBI Taxonomy" id="5539"/>
    <lineage>
        <taxon>Eukaryota</taxon>
        <taxon>Fungi</taxon>
        <taxon>Dikarya</taxon>
        <taxon>Ascomycota</taxon>
        <taxon>Pezizomycotina</taxon>
        <taxon>Leotiomycetes</taxon>
        <taxon>Leotiomycetes incertae sedis</taxon>
        <taxon>Scytalidium</taxon>
    </lineage>
</organism>
<dbReference type="GO" id="GO:0004620">
    <property type="term" value="F:phospholipase activity"/>
    <property type="evidence" value="ECO:0007669"/>
    <property type="project" value="TreeGrafter"/>
</dbReference>
<feature type="non-terminal residue" evidence="9">
    <location>
        <position position="1"/>
    </location>
</feature>
<dbReference type="GO" id="GO:0016491">
    <property type="term" value="F:oxidoreductase activity"/>
    <property type="evidence" value="ECO:0007669"/>
    <property type="project" value="InterPro"/>
</dbReference>
<dbReference type="Proteomes" id="UP000258309">
    <property type="component" value="Unassembled WGS sequence"/>
</dbReference>
<dbReference type="GO" id="GO:0004364">
    <property type="term" value="F:glutathione transferase activity"/>
    <property type="evidence" value="ECO:0007669"/>
    <property type="project" value="UniProtKB-EC"/>
</dbReference>
<feature type="compositionally biased region" description="Polar residues" evidence="7">
    <location>
        <begin position="190"/>
        <end position="221"/>
    </location>
</feature>
<dbReference type="PANTHER" id="PTHR23509:SF6">
    <property type="entry name" value="PHOSPHOLIPASE C1020.13C-RELATED"/>
    <property type="match status" value="1"/>
</dbReference>
<protein>
    <recommendedName>
        <fullName evidence="5">Glutathione S-transferase kappa 1</fullName>
        <ecNumber evidence="2">2.5.1.18</ecNumber>
    </recommendedName>
    <alternativeName>
        <fullName evidence="6">GST class-kappa</fullName>
    </alternativeName>
</protein>
<evidence type="ECO:0000256" key="4">
    <source>
        <dbReference type="ARBA" id="ARBA00047960"/>
    </source>
</evidence>
<accession>A0A3E2HE27</accession>
<dbReference type="PROSITE" id="PS51043">
    <property type="entry name" value="DDHD"/>
    <property type="match status" value="1"/>
</dbReference>
<dbReference type="FunFam" id="3.40.30.10:FF:000096">
    <property type="entry name" value="Glutathione S-transferase kappa"/>
    <property type="match status" value="1"/>
</dbReference>
<feature type="region of interest" description="Disordered" evidence="7">
    <location>
        <begin position="91"/>
        <end position="253"/>
    </location>
</feature>
<reference evidence="9 10" key="1">
    <citation type="submission" date="2018-05" db="EMBL/GenBank/DDBJ databases">
        <title>Draft genome sequence of Scytalidium lignicola DSM 105466, a ubiquitous saprotrophic fungus.</title>
        <authorList>
            <person name="Buettner E."/>
            <person name="Gebauer A.M."/>
            <person name="Hofrichter M."/>
            <person name="Liers C."/>
            <person name="Kellner H."/>
        </authorList>
    </citation>
    <scope>NUCLEOTIDE SEQUENCE [LARGE SCALE GENOMIC DNA]</scope>
    <source>
        <strain evidence="9 10">DSM 105466</strain>
    </source>
</reference>
<feature type="non-terminal residue" evidence="9">
    <location>
        <position position="1219"/>
    </location>
</feature>
<gene>
    <name evidence="9" type="ORF">B7463_g4954</name>
</gene>
<feature type="compositionally biased region" description="Polar residues" evidence="7">
    <location>
        <begin position="232"/>
        <end position="245"/>
    </location>
</feature>
<dbReference type="Pfam" id="PF01323">
    <property type="entry name" value="DSBA"/>
    <property type="match status" value="1"/>
</dbReference>
<dbReference type="OrthoDB" id="69269at2759"/>
<name>A0A3E2HE27_SCYLI</name>
<proteinExistence type="inferred from homology"/>
<dbReference type="EC" id="2.5.1.18" evidence="2"/>
<dbReference type="Gene3D" id="3.40.30.10">
    <property type="entry name" value="Glutaredoxin"/>
    <property type="match status" value="1"/>
</dbReference>
<dbReference type="EMBL" id="NCSJ02000076">
    <property type="protein sequence ID" value="RFU31412.1"/>
    <property type="molecule type" value="Genomic_DNA"/>
</dbReference>
<evidence type="ECO:0000256" key="2">
    <source>
        <dbReference type="ARBA" id="ARBA00012452"/>
    </source>
</evidence>
<comment type="caution">
    <text evidence="9">The sequence shown here is derived from an EMBL/GenBank/DDBJ whole genome shotgun (WGS) entry which is preliminary data.</text>
</comment>
<evidence type="ECO:0000259" key="8">
    <source>
        <dbReference type="PROSITE" id="PS51043"/>
    </source>
</evidence>
<feature type="compositionally biased region" description="Polar residues" evidence="7">
    <location>
        <begin position="98"/>
        <end position="135"/>
    </location>
</feature>